<feature type="compositionally biased region" description="Polar residues" evidence="1">
    <location>
        <begin position="465"/>
        <end position="485"/>
    </location>
</feature>
<dbReference type="PANTHER" id="PTHR13459:SF1">
    <property type="entry name" value="E3 UBIQUITIN-PROTEIN LIGASE RNF220 ISOFORM X1"/>
    <property type="match status" value="1"/>
</dbReference>
<feature type="region of interest" description="Disordered" evidence="1">
    <location>
        <begin position="132"/>
        <end position="211"/>
    </location>
</feature>
<reference evidence="3 4" key="1">
    <citation type="submission" date="2023-10" db="EMBL/GenBank/DDBJ databases">
        <title>Genomes of two closely related lineages of the louse Polyplax serrata with different host specificities.</title>
        <authorList>
            <person name="Martinu J."/>
            <person name="Tarabai H."/>
            <person name="Stefka J."/>
            <person name="Hypsa V."/>
        </authorList>
    </citation>
    <scope>NUCLEOTIDE SEQUENCE [LARGE SCALE GENOMIC DNA]</scope>
    <source>
        <strain evidence="3">HR10_N</strain>
    </source>
</reference>
<feature type="compositionally biased region" description="Basic and acidic residues" evidence="1">
    <location>
        <begin position="149"/>
        <end position="165"/>
    </location>
</feature>
<feature type="domain" description="E3 ubiquitin-protein ligase RNF220 middle" evidence="2">
    <location>
        <begin position="211"/>
        <end position="447"/>
    </location>
</feature>
<feature type="region of interest" description="Disordered" evidence="1">
    <location>
        <begin position="404"/>
        <end position="485"/>
    </location>
</feature>
<dbReference type="InterPro" id="IPR031824">
    <property type="entry name" value="RNF220_mid"/>
</dbReference>
<proteinExistence type="predicted"/>
<evidence type="ECO:0000256" key="1">
    <source>
        <dbReference type="SAM" id="MobiDB-lite"/>
    </source>
</evidence>
<evidence type="ECO:0000313" key="3">
    <source>
        <dbReference type="EMBL" id="KAK6634680.1"/>
    </source>
</evidence>
<evidence type="ECO:0000259" key="2">
    <source>
        <dbReference type="Pfam" id="PF15926"/>
    </source>
</evidence>
<gene>
    <name evidence="3" type="ORF">RUM43_012081</name>
</gene>
<dbReference type="PANTHER" id="PTHR13459">
    <property type="entry name" value="E3 UBIQUITIN-PROTEIN LIGASE RNF220 ISOFORM X1"/>
    <property type="match status" value="1"/>
</dbReference>
<organism evidence="3 4">
    <name type="scientific">Polyplax serrata</name>
    <name type="common">Common mouse louse</name>
    <dbReference type="NCBI Taxonomy" id="468196"/>
    <lineage>
        <taxon>Eukaryota</taxon>
        <taxon>Metazoa</taxon>
        <taxon>Ecdysozoa</taxon>
        <taxon>Arthropoda</taxon>
        <taxon>Hexapoda</taxon>
        <taxon>Insecta</taxon>
        <taxon>Pterygota</taxon>
        <taxon>Neoptera</taxon>
        <taxon>Paraneoptera</taxon>
        <taxon>Psocodea</taxon>
        <taxon>Troctomorpha</taxon>
        <taxon>Phthiraptera</taxon>
        <taxon>Anoplura</taxon>
        <taxon>Polyplacidae</taxon>
        <taxon>Polyplax</taxon>
    </lineage>
</organism>
<sequence length="485" mass="53953">MENAFAAQLLTEPSHTALETFPDSLKMQLGPFNPQVQDSKTLSIHSLHASAFRLRYGSNYPRFPAHLIQHLQPQLFPGAVDQRSLHFPPGAFRPFSVPTTQSKLFPSAFAPPLKSDANGHDSIQEISPGTYVTSYYGSETDEDSNFRSNSERDVDFQTSDGKLEVTRSTSRSTPSPQGTLTKDEKSESIKGSDTVDVDSMESRSLKRGKMSMDPTNCPICGIMVLLGEAESHFFKELQKLSDISATNREKKYLYDKYHDVQSCFGSFGNSSIAEENGHIHHHHHTQHHSHGSETPGILRGRWETYQRIKSNRLGRLRIKNRKKKNGDPICPVCNEKIQGSVENINLHVEHCLKKHSDEVDEDEDENIDVEGDPEVYGEYEWTGRHLIRATTLLVGGFAAGLLSTPANTSNHQVPGEKDERVSATGDETPRRVTPGQLSDSETTGPDEEIGCDKMGYAKPQREKNSPGSETNFGKFQTNLKATGRA</sequence>
<dbReference type="EMBL" id="JAWJWE010000005">
    <property type="protein sequence ID" value="KAK6634680.1"/>
    <property type="molecule type" value="Genomic_DNA"/>
</dbReference>
<comment type="caution">
    <text evidence="3">The sequence shown here is derived from an EMBL/GenBank/DDBJ whole genome shotgun (WGS) entry which is preliminary data.</text>
</comment>
<dbReference type="GO" id="GO:0016567">
    <property type="term" value="P:protein ubiquitination"/>
    <property type="evidence" value="ECO:0007669"/>
    <property type="project" value="TreeGrafter"/>
</dbReference>
<name>A0AAN8RZN5_POLSC</name>
<protein>
    <recommendedName>
        <fullName evidence="2">E3 ubiquitin-protein ligase RNF220 middle domain-containing protein</fullName>
    </recommendedName>
</protein>
<accession>A0AAN8RZN5</accession>
<dbReference type="Proteomes" id="UP001372834">
    <property type="component" value="Unassembled WGS sequence"/>
</dbReference>
<dbReference type="AlphaFoldDB" id="A0AAN8RZN5"/>
<dbReference type="InterPro" id="IPR052443">
    <property type="entry name" value="E3_ubiq-ligase_RNF220-like"/>
</dbReference>
<dbReference type="GO" id="GO:0061630">
    <property type="term" value="F:ubiquitin protein ligase activity"/>
    <property type="evidence" value="ECO:0007669"/>
    <property type="project" value="TreeGrafter"/>
</dbReference>
<dbReference type="Pfam" id="PF15926">
    <property type="entry name" value="RNF220"/>
    <property type="match status" value="1"/>
</dbReference>
<feature type="compositionally biased region" description="Low complexity" evidence="1">
    <location>
        <begin position="166"/>
        <end position="176"/>
    </location>
</feature>
<feature type="compositionally biased region" description="Basic and acidic residues" evidence="1">
    <location>
        <begin position="181"/>
        <end position="190"/>
    </location>
</feature>
<evidence type="ECO:0000313" key="4">
    <source>
        <dbReference type="Proteomes" id="UP001372834"/>
    </source>
</evidence>